<evidence type="ECO:0000256" key="1">
    <source>
        <dbReference type="SAM" id="Phobius"/>
    </source>
</evidence>
<keyword evidence="1" id="KW-1133">Transmembrane helix</keyword>
<keyword evidence="1" id="KW-0472">Membrane</keyword>
<reference evidence="2 3" key="1">
    <citation type="journal article" date="2019" name="Nat. Microbiol.">
        <title>Mediterranean grassland soil C-N compound turnover is dependent on rainfall and depth, and is mediated by genomically divergent microorganisms.</title>
        <authorList>
            <person name="Diamond S."/>
            <person name="Andeer P.F."/>
            <person name="Li Z."/>
            <person name="Crits-Christoph A."/>
            <person name="Burstein D."/>
            <person name="Anantharaman K."/>
            <person name="Lane K.R."/>
            <person name="Thomas B.C."/>
            <person name="Pan C."/>
            <person name="Northen T.R."/>
            <person name="Banfield J.F."/>
        </authorList>
    </citation>
    <scope>NUCLEOTIDE SEQUENCE [LARGE SCALE GENOMIC DNA]</scope>
    <source>
        <strain evidence="2">WS_2</strain>
    </source>
</reference>
<name>A0A538SPN7_UNCEI</name>
<gene>
    <name evidence="2" type="ORF">E6K72_08545</name>
</gene>
<dbReference type="Proteomes" id="UP000317716">
    <property type="component" value="Unassembled WGS sequence"/>
</dbReference>
<feature type="transmembrane region" description="Helical" evidence="1">
    <location>
        <begin position="169"/>
        <end position="195"/>
    </location>
</feature>
<sequence length="512" mass="54814">MKPALGVGAALALGLLLVHALSFHFAVDDAWISFRYARNLIAGHGLVFNPGDAVEGYSNLLWVLLSAAGMAAGMEPLLWARIMGFLSAAVMALLLPALARRLASDADLAADRKMRRGAGGATPGGGSAAMWLVAASGPIACWSLGGLETPLFGLLTVLAWRAALERRSVAAGILGVLLTLTRPEGIALGLCFAAWATLAPAAGPRRWLGLAIVAAGAAAHLLWRHATYGEWLPNTFFAKTGDIRGQLRTGIPYAASFLPAFVLPWVLLPELAAPGWGRWLWRSSEWRRSLVAIGAWIAYVLVIGGDELGMFRMFAPILPIVIACGATALMAPASASRGRRVAAIALLAILSLVPSFVGQQRRIVTAHMSLYNLGRWRLAAEGLARSLPAATTIALSPVGYIPYRTGFLSYDILGITDRHIAHRKMAFTQGLAGHEKHDGAYILSRRPDYLLLGNVDVTDEPRQGPIPAFRRELDIFTSPLLRSGYVQVSLLLPCGKYLNMFKRVDERPPGGG</sequence>
<feature type="transmembrane region" description="Helical" evidence="1">
    <location>
        <begin position="207"/>
        <end position="223"/>
    </location>
</feature>
<keyword evidence="1" id="KW-0812">Transmembrane</keyword>
<accession>A0A538SPN7</accession>
<protein>
    <recommendedName>
        <fullName evidence="4">Glycosyltransferase RgtA/B/C/D-like domain-containing protein</fullName>
    </recommendedName>
</protein>
<evidence type="ECO:0000313" key="3">
    <source>
        <dbReference type="Proteomes" id="UP000317716"/>
    </source>
</evidence>
<feature type="transmembrane region" description="Helical" evidence="1">
    <location>
        <begin position="289"/>
        <end position="305"/>
    </location>
</feature>
<organism evidence="2 3">
    <name type="scientific">Eiseniibacteriota bacterium</name>
    <dbReference type="NCBI Taxonomy" id="2212470"/>
    <lineage>
        <taxon>Bacteria</taxon>
        <taxon>Candidatus Eiseniibacteriota</taxon>
    </lineage>
</organism>
<comment type="caution">
    <text evidence="2">The sequence shown here is derived from an EMBL/GenBank/DDBJ whole genome shotgun (WGS) entry which is preliminary data.</text>
</comment>
<feature type="transmembrane region" description="Helical" evidence="1">
    <location>
        <begin position="341"/>
        <end position="358"/>
    </location>
</feature>
<feature type="transmembrane region" description="Helical" evidence="1">
    <location>
        <begin position="120"/>
        <end position="145"/>
    </location>
</feature>
<feature type="transmembrane region" description="Helical" evidence="1">
    <location>
        <begin position="78"/>
        <end position="99"/>
    </location>
</feature>
<feature type="transmembrane region" description="Helical" evidence="1">
    <location>
        <begin position="311"/>
        <end position="329"/>
    </location>
</feature>
<dbReference type="AlphaFoldDB" id="A0A538SPN7"/>
<feature type="transmembrane region" description="Helical" evidence="1">
    <location>
        <begin position="250"/>
        <end position="268"/>
    </location>
</feature>
<evidence type="ECO:0000313" key="2">
    <source>
        <dbReference type="EMBL" id="TMQ53330.1"/>
    </source>
</evidence>
<dbReference type="EMBL" id="VBOS01000301">
    <property type="protein sequence ID" value="TMQ53330.1"/>
    <property type="molecule type" value="Genomic_DNA"/>
</dbReference>
<evidence type="ECO:0008006" key="4">
    <source>
        <dbReference type="Google" id="ProtNLM"/>
    </source>
</evidence>
<proteinExistence type="predicted"/>